<evidence type="ECO:0000313" key="16">
    <source>
        <dbReference type="Proteomes" id="UP000179797"/>
    </source>
</evidence>
<comment type="similarity">
    <text evidence="6">Belongs to the class-IV pyridoxal-phosphate-dependent aminotransferase family.</text>
</comment>
<comment type="function">
    <text evidence="2">Acts on leucine, isoleucine and valine.</text>
</comment>
<dbReference type="SUPFAM" id="SSF56752">
    <property type="entry name" value="D-aminoacid aminotransferase-like PLP-dependent enzymes"/>
    <property type="match status" value="1"/>
</dbReference>
<keyword evidence="10" id="KW-0663">Pyridoxal phosphate</keyword>
<name>A0A1S1Z3G3_FLAPC</name>
<evidence type="ECO:0000256" key="2">
    <source>
        <dbReference type="ARBA" id="ARBA00003109"/>
    </source>
</evidence>
<proteinExistence type="inferred from homology"/>
<dbReference type="Pfam" id="PF01063">
    <property type="entry name" value="Aminotran_4"/>
    <property type="match status" value="1"/>
</dbReference>
<dbReference type="NCBIfam" id="NF009897">
    <property type="entry name" value="PRK13357.1"/>
    <property type="match status" value="1"/>
</dbReference>
<evidence type="ECO:0000256" key="5">
    <source>
        <dbReference type="ARBA" id="ARBA00005072"/>
    </source>
</evidence>
<dbReference type="PIRSF" id="PIRSF006468">
    <property type="entry name" value="BCAT1"/>
    <property type="match status" value="1"/>
</dbReference>
<evidence type="ECO:0000256" key="3">
    <source>
        <dbReference type="ARBA" id="ARBA00004824"/>
    </source>
</evidence>
<keyword evidence="9" id="KW-0808">Transferase</keyword>
<organism evidence="15 16">
    <name type="scientific">Flammeovirga pacifica</name>
    <dbReference type="NCBI Taxonomy" id="915059"/>
    <lineage>
        <taxon>Bacteria</taxon>
        <taxon>Pseudomonadati</taxon>
        <taxon>Bacteroidota</taxon>
        <taxon>Cytophagia</taxon>
        <taxon>Cytophagales</taxon>
        <taxon>Flammeovirgaceae</taxon>
        <taxon>Flammeovirga</taxon>
    </lineage>
</organism>
<dbReference type="PANTHER" id="PTHR42825">
    <property type="entry name" value="AMINO ACID AMINOTRANSFERASE"/>
    <property type="match status" value="1"/>
</dbReference>
<dbReference type="UniPathway" id="UPA00047">
    <property type="reaction ID" value="UER00058"/>
</dbReference>
<comment type="caution">
    <text evidence="15">The sequence shown here is derived from an EMBL/GenBank/DDBJ whole genome shotgun (WGS) entry which is preliminary data.</text>
</comment>
<sequence length="358" mass="40241">MKDLKLNIRVEKAQNSRLSAVDFDNLAFGKTMSDHMFVADYRDGEWQDLRIVPYDSFHLAPATSSLHYGQSIFEGLKGFRNAQNPEEVLVFRPQENAKRMNVSAERICMPTIPEEIFMEGLHRLLEIDRDWVPSTPDSSLYIRPFMFATDEFLGMKPSDTYTFAIITAPAGKYYSKALRVKVEKEFSRTSPGGTGFAKVAGNYAASLLPAKLAAQQGYDQLLWTDAKEHKYIEESGTMNVMFDIDGTFVTAPTIPVEDTILRSVTRLTVIELIQDMGHKVEERHISVDEVIEAIKNGKLKGAFGIGTAVTIAPFAVISNDGEDFDLPSDYTFSNELKAKFQSIQKGEIEDTKGWTYKI</sequence>
<evidence type="ECO:0000256" key="11">
    <source>
        <dbReference type="ARBA" id="ARBA00048212"/>
    </source>
</evidence>
<keyword evidence="8 15" id="KW-0032">Aminotransferase</keyword>
<reference evidence="15 16" key="1">
    <citation type="journal article" date="2012" name="Int. J. Syst. Evol. Microbiol.">
        <title>Flammeovirga pacifica sp. nov., isolated from deep-sea sediment.</title>
        <authorList>
            <person name="Xu H."/>
            <person name="Fu Y."/>
            <person name="Yang N."/>
            <person name="Ding Z."/>
            <person name="Lai Q."/>
            <person name="Zeng R."/>
        </authorList>
    </citation>
    <scope>NUCLEOTIDE SEQUENCE [LARGE SCALE GENOMIC DNA]</scope>
    <source>
        <strain evidence="16">DSM 24597 / LMG 26175 / WPAGA1</strain>
    </source>
</reference>
<evidence type="ECO:0000256" key="13">
    <source>
        <dbReference type="ARBA" id="ARBA00049229"/>
    </source>
</evidence>
<comment type="pathway">
    <text evidence="3">Amino-acid biosynthesis; L-isoleucine biosynthesis; L-isoleucine from 2-oxobutanoate: step 4/4.</text>
</comment>
<comment type="catalytic activity">
    <reaction evidence="12">
        <text>L-isoleucine + 2-oxoglutarate = (S)-3-methyl-2-oxopentanoate + L-glutamate</text>
        <dbReference type="Rhea" id="RHEA:24801"/>
        <dbReference type="ChEBI" id="CHEBI:16810"/>
        <dbReference type="ChEBI" id="CHEBI:29985"/>
        <dbReference type="ChEBI" id="CHEBI:35146"/>
        <dbReference type="ChEBI" id="CHEBI:58045"/>
        <dbReference type="EC" id="2.6.1.42"/>
    </reaction>
</comment>
<comment type="catalytic activity">
    <reaction evidence="11">
        <text>L-valine + 2-oxoglutarate = 3-methyl-2-oxobutanoate + L-glutamate</text>
        <dbReference type="Rhea" id="RHEA:24813"/>
        <dbReference type="ChEBI" id="CHEBI:11851"/>
        <dbReference type="ChEBI" id="CHEBI:16810"/>
        <dbReference type="ChEBI" id="CHEBI:29985"/>
        <dbReference type="ChEBI" id="CHEBI:57762"/>
        <dbReference type="EC" id="2.6.1.42"/>
    </reaction>
</comment>
<evidence type="ECO:0000256" key="10">
    <source>
        <dbReference type="ARBA" id="ARBA00022898"/>
    </source>
</evidence>
<dbReference type="RefSeq" id="WP_044219644.1">
    <property type="nucleotide sequence ID" value="NZ_JRYR02000001.1"/>
</dbReference>
<dbReference type="GO" id="GO:0009099">
    <property type="term" value="P:L-valine biosynthetic process"/>
    <property type="evidence" value="ECO:0007669"/>
    <property type="project" value="UniProtKB-UniPathway"/>
</dbReference>
<evidence type="ECO:0000256" key="8">
    <source>
        <dbReference type="ARBA" id="ARBA00022576"/>
    </source>
</evidence>
<dbReference type="GO" id="GO:0009097">
    <property type="term" value="P:isoleucine biosynthetic process"/>
    <property type="evidence" value="ECO:0007669"/>
    <property type="project" value="UniProtKB-UniPathway"/>
</dbReference>
<dbReference type="NCBIfam" id="TIGR01123">
    <property type="entry name" value="ilvE_II"/>
    <property type="match status" value="1"/>
</dbReference>
<dbReference type="InterPro" id="IPR043131">
    <property type="entry name" value="BCAT-like_N"/>
</dbReference>
<evidence type="ECO:0000256" key="14">
    <source>
        <dbReference type="PIRSR" id="PIRSR006468-1"/>
    </source>
</evidence>
<comment type="pathway">
    <text evidence="5">Amino-acid biosynthesis; L-leucine biosynthesis; L-leucine from 3-methyl-2-oxobutanoate: step 4/4.</text>
</comment>
<dbReference type="OrthoDB" id="9804984at2"/>
<accession>A0A1S1Z3G3</accession>
<comment type="cofactor">
    <cofactor evidence="1">
        <name>pyridoxal 5'-phosphate</name>
        <dbReference type="ChEBI" id="CHEBI:597326"/>
    </cofactor>
</comment>
<evidence type="ECO:0000256" key="12">
    <source>
        <dbReference type="ARBA" id="ARBA00048798"/>
    </source>
</evidence>
<evidence type="ECO:0000256" key="9">
    <source>
        <dbReference type="ARBA" id="ARBA00022679"/>
    </source>
</evidence>
<evidence type="ECO:0000256" key="4">
    <source>
        <dbReference type="ARBA" id="ARBA00004931"/>
    </source>
</evidence>
<evidence type="ECO:0000256" key="7">
    <source>
        <dbReference type="ARBA" id="ARBA00013053"/>
    </source>
</evidence>
<gene>
    <name evidence="15" type="ORF">NH26_16510</name>
</gene>
<dbReference type="Proteomes" id="UP000179797">
    <property type="component" value="Unassembled WGS sequence"/>
</dbReference>
<dbReference type="Gene3D" id="3.30.470.10">
    <property type="match status" value="1"/>
</dbReference>
<feature type="modified residue" description="N6-(pyridoxal phosphate)lysine" evidence="14">
    <location>
        <position position="198"/>
    </location>
</feature>
<dbReference type="InterPro" id="IPR043132">
    <property type="entry name" value="BCAT-like_C"/>
</dbReference>
<dbReference type="EMBL" id="JRYR02000001">
    <property type="protein sequence ID" value="OHX67824.1"/>
    <property type="molecule type" value="Genomic_DNA"/>
</dbReference>
<dbReference type="GO" id="GO:0004084">
    <property type="term" value="F:branched-chain-amino-acid transaminase activity"/>
    <property type="evidence" value="ECO:0007669"/>
    <property type="project" value="UniProtKB-EC"/>
</dbReference>
<dbReference type="UniPathway" id="UPA00049">
    <property type="reaction ID" value="UER00062"/>
</dbReference>
<dbReference type="STRING" id="915059.NH26_16510"/>
<protein>
    <recommendedName>
        <fullName evidence="7">branched-chain-amino-acid transaminase</fullName>
        <ecNumber evidence="7">2.6.1.42</ecNumber>
    </recommendedName>
</protein>
<keyword evidence="16" id="KW-1185">Reference proteome</keyword>
<dbReference type="InterPro" id="IPR005786">
    <property type="entry name" value="B_amino_transII"/>
</dbReference>
<dbReference type="GO" id="GO:0009098">
    <property type="term" value="P:L-leucine biosynthetic process"/>
    <property type="evidence" value="ECO:0007669"/>
    <property type="project" value="UniProtKB-UniPathway"/>
</dbReference>
<dbReference type="InterPro" id="IPR033939">
    <property type="entry name" value="BCAT_family"/>
</dbReference>
<dbReference type="CDD" id="cd01557">
    <property type="entry name" value="BCAT_beta_family"/>
    <property type="match status" value="1"/>
</dbReference>
<dbReference type="Gene3D" id="3.20.10.10">
    <property type="entry name" value="D-amino Acid Aminotransferase, subunit A, domain 2"/>
    <property type="match status" value="1"/>
</dbReference>
<dbReference type="PANTHER" id="PTHR42825:SF7">
    <property type="entry name" value="BRANCHED-CHAIN-AMINO-ACID AMINOTRANSFERASE"/>
    <property type="match status" value="1"/>
</dbReference>
<dbReference type="EC" id="2.6.1.42" evidence="7"/>
<comment type="pathway">
    <text evidence="4">Amino-acid biosynthesis; L-valine biosynthesis; L-valine from pyruvate: step 4/4.</text>
</comment>
<comment type="catalytic activity">
    <reaction evidence="13">
        <text>L-leucine + 2-oxoglutarate = 4-methyl-2-oxopentanoate + L-glutamate</text>
        <dbReference type="Rhea" id="RHEA:18321"/>
        <dbReference type="ChEBI" id="CHEBI:16810"/>
        <dbReference type="ChEBI" id="CHEBI:17865"/>
        <dbReference type="ChEBI" id="CHEBI:29985"/>
        <dbReference type="ChEBI" id="CHEBI:57427"/>
        <dbReference type="EC" id="2.6.1.42"/>
    </reaction>
</comment>
<evidence type="ECO:0000256" key="6">
    <source>
        <dbReference type="ARBA" id="ARBA00009320"/>
    </source>
</evidence>
<evidence type="ECO:0000313" key="15">
    <source>
        <dbReference type="EMBL" id="OHX67824.1"/>
    </source>
</evidence>
<dbReference type="InterPro" id="IPR001544">
    <property type="entry name" value="Aminotrans_IV"/>
</dbReference>
<dbReference type="UniPathway" id="UPA00048">
    <property type="reaction ID" value="UER00073"/>
</dbReference>
<dbReference type="InterPro" id="IPR036038">
    <property type="entry name" value="Aminotransferase-like"/>
</dbReference>
<evidence type="ECO:0000256" key="1">
    <source>
        <dbReference type="ARBA" id="ARBA00001933"/>
    </source>
</evidence>
<dbReference type="AlphaFoldDB" id="A0A1S1Z3G3"/>